<evidence type="ECO:0000256" key="2">
    <source>
        <dbReference type="ARBA" id="ARBA00023125"/>
    </source>
</evidence>
<dbReference type="InterPro" id="IPR000524">
    <property type="entry name" value="Tscrpt_reg_HTH_GntR"/>
</dbReference>
<dbReference type="InterPro" id="IPR036388">
    <property type="entry name" value="WH-like_DNA-bd_sf"/>
</dbReference>
<reference evidence="5 6" key="1">
    <citation type="submission" date="2015-09" db="EMBL/GenBank/DDBJ databases">
        <title>Genome sequencing project for genomic taxonomy and phylogenomics of Bacillus-like bacteria.</title>
        <authorList>
            <person name="Liu B."/>
            <person name="Wang J."/>
            <person name="Zhu Y."/>
            <person name="Liu G."/>
            <person name="Chen Q."/>
            <person name="Chen Z."/>
            <person name="Lan J."/>
            <person name="Che J."/>
            <person name="Ge C."/>
            <person name="Shi H."/>
            <person name="Pan Z."/>
            <person name="Liu X."/>
        </authorList>
    </citation>
    <scope>NUCLEOTIDE SEQUENCE [LARGE SCALE GENOMIC DNA]</scope>
    <source>
        <strain evidence="5 6">DSM 19153</strain>
    </source>
</reference>
<feature type="domain" description="HTH gntR-type" evidence="4">
    <location>
        <begin position="9"/>
        <end position="77"/>
    </location>
</feature>
<dbReference type="PRINTS" id="PR00035">
    <property type="entry name" value="HTHGNTR"/>
</dbReference>
<evidence type="ECO:0000313" key="5">
    <source>
        <dbReference type="EMBL" id="KQL56956.1"/>
    </source>
</evidence>
<dbReference type="SMART" id="SM00345">
    <property type="entry name" value="HTH_GNTR"/>
    <property type="match status" value="1"/>
</dbReference>
<dbReference type="PANTHER" id="PTHR43537:SF47">
    <property type="entry name" value="REGULATORY PROTEIN GNTR HTH"/>
    <property type="match status" value="1"/>
</dbReference>
<dbReference type="InterPro" id="IPR036390">
    <property type="entry name" value="WH_DNA-bd_sf"/>
</dbReference>
<keyword evidence="2" id="KW-0238">DNA-binding</keyword>
<protein>
    <submittedName>
        <fullName evidence="5">GntR family transcriptional regulator</fullName>
    </submittedName>
</protein>
<organism evidence="5 6">
    <name type="scientific">Alkalicoccobacillus plakortidis</name>
    <dbReference type="NCBI Taxonomy" id="444060"/>
    <lineage>
        <taxon>Bacteria</taxon>
        <taxon>Bacillati</taxon>
        <taxon>Bacillota</taxon>
        <taxon>Bacilli</taxon>
        <taxon>Bacillales</taxon>
        <taxon>Bacillaceae</taxon>
        <taxon>Alkalicoccobacillus</taxon>
    </lineage>
</organism>
<dbReference type="PROSITE" id="PS50949">
    <property type="entry name" value="HTH_GNTR"/>
    <property type="match status" value="1"/>
</dbReference>
<evidence type="ECO:0000313" key="6">
    <source>
        <dbReference type="Proteomes" id="UP000051061"/>
    </source>
</evidence>
<dbReference type="EMBL" id="LJJD01000022">
    <property type="protein sequence ID" value="KQL56956.1"/>
    <property type="molecule type" value="Genomic_DNA"/>
</dbReference>
<sequence>MMIKKTNRINLVEQVANQIEQLIKSEHWKVGDRLPPEMELMEQFGVSRNTLREAIRALVHAGLLETKQGSGTVVHSTNALEAALKRYVKKSELMEILDVRLALEKQAAQLASDNRTEADLLKLEGYIQESQQAVKNNDYESLIELDIRFHQAVVSSSNNQLLIDLYEPLVEIIYSFVQDLMKMNVPYKYEEELHIELFKAIRNQDKVAAAAYVENYMEILRQEIVEMIEEKQQHE</sequence>
<evidence type="ECO:0000259" key="4">
    <source>
        <dbReference type="PROSITE" id="PS50949"/>
    </source>
</evidence>
<dbReference type="SMART" id="SM00895">
    <property type="entry name" value="FCD"/>
    <property type="match status" value="1"/>
</dbReference>
<dbReference type="Pfam" id="PF00392">
    <property type="entry name" value="GntR"/>
    <property type="match status" value="1"/>
</dbReference>
<dbReference type="Gene3D" id="1.10.10.10">
    <property type="entry name" value="Winged helix-like DNA-binding domain superfamily/Winged helix DNA-binding domain"/>
    <property type="match status" value="1"/>
</dbReference>
<dbReference type="Gene3D" id="1.20.120.530">
    <property type="entry name" value="GntR ligand-binding domain-like"/>
    <property type="match status" value="1"/>
</dbReference>
<dbReference type="GO" id="GO:0003700">
    <property type="term" value="F:DNA-binding transcription factor activity"/>
    <property type="evidence" value="ECO:0007669"/>
    <property type="project" value="InterPro"/>
</dbReference>
<dbReference type="Proteomes" id="UP000051061">
    <property type="component" value="Unassembled WGS sequence"/>
</dbReference>
<dbReference type="AlphaFoldDB" id="A0A9D5DTR3"/>
<keyword evidence="6" id="KW-1185">Reference proteome</keyword>
<keyword evidence="3" id="KW-0804">Transcription</keyword>
<proteinExistence type="predicted"/>
<evidence type="ECO:0000256" key="1">
    <source>
        <dbReference type="ARBA" id="ARBA00023015"/>
    </source>
</evidence>
<dbReference type="PANTHER" id="PTHR43537">
    <property type="entry name" value="TRANSCRIPTIONAL REGULATOR, GNTR FAMILY"/>
    <property type="match status" value="1"/>
</dbReference>
<evidence type="ECO:0000256" key="3">
    <source>
        <dbReference type="ARBA" id="ARBA00023163"/>
    </source>
</evidence>
<dbReference type="InterPro" id="IPR008920">
    <property type="entry name" value="TF_FadR/GntR_C"/>
</dbReference>
<accession>A0A9D5DTR3</accession>
<comment type="caution">
    <text evidence="5">The sequence shown here is derived from an EMBL/GenBank/DDBJ whole genome shotgun (WGS) entry which is preliminary data.</text>
</comment>
<dbReference type="SUPFAM" id="SSF46785">
    <property type="entry name" value="Winged helix' DNA-binding domain"/>
    <property type="match status" value="1"/>
</dbReference>
<dbReference type="GO" id="GO:0003677">
    <property type="term" value="F:DNA binding"/>
    <property type="evidence" value="ECO:0007669"/>
    <property type="project" value="UniProtKB-KW"/>
</dbReference>
<dbReference type="SUPFAM" id="SSF48008">
    <property type="entry name" value="GntR ligand-binding domain-like"/>
    <property type="match status" value="1"/>
</dbReference>
<dbReference type="InterPro" id="IPR011711">
    <property type="entry name" value="GntR_C"/>
</dbReference>
<dbReference type="Pfam" id="PF07729">
    <property type="entry name" value="FCD"/>
    <property type="match status" value="1"/>
</dbReference>
<name>A0A9D5DTR3_9BACI</name>
<keyword evidence="1" id="KW-0805">Transcription regulation</keyword>
<gene>
    <name evidence="5" type="ORF">AN965_10860</name>
</gene>
<dbReference type="CDD" id="cd07377">
    <property type="entry name" value="WHTH_GntR"/>
    <property type="match status" value="1"/>
</dbReference>